<comment type="catalytic activity">
    <reaction evidence="3">
        <text>uridine + phosphate = alpha-D-ribose 1-phosphate + uracil</text>
        <dbReference type="Rhea" id="RHEA:24388"/>
        <dbReference type="ChEBI" id="CHEBI:16704"/>
        <dbReference type="ChEBI" id="CHEBI:17568"/>
        <dbReference type="ChEBI" id="CHEBI:43474"/>
        <dbReference type="ChEBI" id="CHEBI:57720"/>
        <dbReference type="EC" id="2.4.2.3"/>
    </reaction>
</comment>
<evidence type="ECO:0000256" key="2">
    <source>
        <dbReference type="ARBA" id="ARBA00021980"/>
    </source>
</evidence>
<dbReference type="Pfam" id="PF01048">
    <property type="entry name" value="PNP_UDP_1"/>
    <property type="match status" value="1"/>
</dbReference>
<dbReference type="InterPro" id="IPR035994">
    <property type="entry name" value="Nucleoside_phosphorylase_sf"/>
</dbReference>
<evidence type="ECO:0000313" key="5">
    <source>
        <dbReference type="EMBL" id="MBO8438703.1"/>
    </source>
</evidence>
<sequence>MRRIPESELIVNPDGTIFHLHLLPEQLADKIVMMGDPKRVDMAASLFDERICSVQNREFKSVTGRYKGKQVTAMSHGIGGDNIDIVLNELDALANIDLETRTVKSEKRSLEIVRVGTSGSLQRDVPTGSYVISARSIGFDGVANFYADRNRVCDLDFEKAFVDYTGWSPLHAAPYVVSADASLLHRINAGDMVEGVTISANGFYGPQGRVLRLMTEDPLLNGKIESFRYGDERIVNYEMEGAALAALAAMLGHRAVTVCDIIAGRTDGTADTKYSDGMMPLLEKVMERI</sequence>
<dbReference type="EMBL" id="JADIMW010000078">
    <property type="protein sequence ID" value="MBO8438703.1"/>
    <property type="molecule type" value="Genomic_DNA"/>
</dbReference>
<proteinExistence type="predicted"/>
<name>A0A9D9E5D3_9BACT</name>
<reference evidence="5" key="1">
    <citation type="submission" date="2020-10" db="EMBL/GenBank/DDBJ databases">
        <authorList>
            <person name="Gilroy R."/>
        </authorList>
    </citation>
    <scope>NUCLEOTIDE SEQUENCE</scope>
    <source>
        <strain evidence="5">G3-4614</strain>
    </source>
</reference>
<dbReference type="GO" id="GO:0004731">
    <property type="term" value="F:purine-nucleoside phosphorylase activity"/>
    <property type="evidence" value="ECO:0007669"/>
    <property type="project" value="TreeGrafter"/>
</dbReference>
<feature type="domain" description="Nucleoside phosphorylase" evidence="4">
    <location>
        <begin position="31"/>
        <end position="273"/>
    </location>
</feature>
<accession>A0A9D9E5D3</accession>
<dbReference type="GO" id="GO:0004850">
    <property type="term" value="F:uridine phosphorylase activity"/>
    <property type="evidence" value="ECO:0007669"/>
    <property type="project" value="UniProtKB-EC"/>
</dbReference>
<dbReference type="CDD" id="cd00436">
    <property type="entry name" value="UP_TbUP-like"/>
    <property type="match status" value="1"/>
</dbReference>
<dbReference type="GO" id="GO:0006152">
    <property type="term" value="P:purine nucleoside catabolic process"/>
    <property type="evidence" value="ECO:0007669"/>
    <property type="project" value="TreeGrafter"/>
</dbReference>
<dbReference type="Gene3D" id="3.40.50.1580">
    <property type="entry name" value="Nucleoside phosphorylase domain"/>
    <property type="match status" value="1"/>
</dbReference>
<dbReference type="PANTHER" id="PTHR43691">
    <property type="entry name" value="URIDINE PHOSPHORYLASE"/>
    <property type="match status" value="1"/>
</dbReference>
<dbReference type="GO" id="GO:0005829">
    <property type="term" value="C:cytosol"/>
    <property type="evidence" value="ECO:0007669"/>
    <property type="project" value="TreeGrafter"/>
</dbReference>
<dbReference type="PANTHER" id="PTHR43691:SF11">
    <property type="entry name" value="FI09636P-RELATED"/>
    <property type="match status" value="1"/>
</dbReference>
<dbReference type="Proteomes" id="UP000823636">
    <property type="component" value="Unassembled WGS sequence"/>
</dbReference>
<comment type="caution">
    <text evidence="5">The sequence shown here is derived from an EMBL/GenBank/DDBJ whole genome shotgun (WGS) entry which is preliminary data.</text>
</comment>
<evidence type="ECO:0000313" key="6">
    <source>
        <dbReference type="Proteomes" id="UP000823636"/>
    </source>
</evidence>
<reference evidence="5" key="2">
    <citation type="journal article" date="2021" name="PeerJ">
        <title>Extensive microbial diversity within the chicken gut microbiome revealed by metagenomics and culture.</title>
        <authorList>
            <person name="Gilroy R."/>
            <person name="Ravi A."/>
            <person name="Getino M."/>
            <person name="Pursley I."/>
            <person name="Horton D.L."/>
            <person name="Alikhan N.F."/>
            <person name="Baker D."/>
            <person name="Gharbi K."/>
            <person name="Hall N."/>
            <person name="Watson M."/>
            <person name="Adriaenssens E.M."/>
            <person name="Foster-Nyarko E."/>
            <person name="Jarju S."/>
            <person name="Secka A."/>
            <person name="Antonio M."/>
            <person name="Oren A."/>
            <person name="Chaudhuri R.R."/>
            <person name="La Ragione R."/>
            <person name="Hildebrand F."/>
            <person name="Pallen M.J."/>
        </authorList>
    </citation>
    <scope>NUCLEOTIDE SEQUENCE</scope>
    <source>
        <strain evidence="5">G3-4614</strain>
    </source>
</reference>
<evidence type="ECO:0000256" key="3">
    <source>
        <dbReference type="ARBA" id="ARBA00048447"/>
    </source>
</evidence>
<evidence type="ECO:0000256" key="1">
    <source>
        <dbReference type="ARBA" id="ARBA00011888"/>
    </source>
</evidence>
<evidence type="ECO:0000259" key="4">
    <source>
        <dbReference type="Pfam" id="PF01048"/>
    </source>
</evidence>
<dbReference type="SUPFAM" id="SSF53167">
    <property type="entry name" value="Purine and uridine phosphorylases"/>
    <property type="match status" value="1"/>
</dbReference>
<dbReference type="EC" id="2.4.2.3" evidence="1"/>
<dbReference type="InterPro" id="IPR000845">
    <property type="entry name" value="Nucleoside_phosphorylase_d"/>
</dbReference>
<protein>
    <recommendedName>
        <fullName evidence="2">Uridine phosphorylase</fullName>
        <ecNumber evidence="1">2.4.2.3</ecNumber>
    </recommendedName>
</protein>
<dbReference type="AlphaFoldDB" id="A0A9D9E5D3"/>
<gene>
    <name evidence="5" type="ORF">IAC54_07400</name>
</gene>
<organism evidence="5 6">
    <name type="scientific">Candidatus Caccoplasma merdipullorum</name>
    <dbReference type="NCBI Taxonomy" id="2840718"/>
    <lineage>
        <taxon>Bacteria</taxon>
        <taxon>Pseudomonadati</taxon>
        <taxon>Bacteroidota</taxon>
        <taxon>Bacteroidia</taxon>
        <taxon>Bacteroidales</taxon>
        <taxon>Bacteroidaceae</taxon>
        <taxon>Bacteroidaceae incertae sedis</taxon>
        <taxon>Candidatus Caccoplasma</taxon>
    </lineage>
</organism>